<sequence length="221" mass="23996">MSAVDMWVPLYDYVLLITHETAYINSVKYIYDVFLAAITQAKPLNPSIDESINEIDHDNTNLQRNSFGSNSALPTNEASIQDITQTDATNSAVGTVIDTTIQSENSTTKPGPFSWFLTPLVQKIQISPQSFLNDRLPLLKDVLNILGINVQNVTAKQLSASGLLHFLGPNDSGFYTNRLEPAGFLGGNGWFANKGGILGGPGAILSTGSVLTDYPTAYRRK</sequence>
<organism evidence="2">
    <name type="scientific">Acromyrmex echinatior</name>
    <name type="common">Panamanian leafcutter ant</name>
    <name type="synonym">Acromyrmex octospinosus echinatior</name>
    <dbReference type="NCBI Taxonomy" id="103372"/>
    <lineage>
        <taxon>Eukaryota</taxon>
        <taxon>Metazoa</taxon>
        <taxon>Ecdysozoa</taxon>
        <taxon>Arthropoda</taxon>
        <taxon>Hexapoda</taxon>
        <taxon>Insecta</taxon>
        <taxon>Pterygota</taxon>
        <taxon>Neoptera</taxon>
        <taxon>Endopterygota</taxon>
        <taxon>Hymenoptera</taxon>
        <taxon>Apocrita</taxon>
        <taxon>Aculeata</taxon>
        <taxon>Formicoidea</taxon>
        <taxon>Formicidae</taxon>
        <taxon>Myrmicinae</taxon>
        <taxon>Acromyrmex</taxon>
    </lineage>
</organism>
<accession>F4X3Q3</accession>
<dbReference type="eggNOG" id="ENOG502TACU">
    <property type="taxonomic scope" value="Eukaryota"/>
</dbReference>
<dbReference type="EMBL" id="GL888624">
    <property type="protein sequence ID" value="EGI58850.1"/>
    <property type="molecule type" value="Genomic_DNA"/>
</dbReference>
<evidence type="ECO:0000313" key="2">
    <source>
        <dbReference type="Proteomes" id="UP000007755"/>
    </source>
</evidence>
<dbReference type="AlphaFoldDB" id="F4X3Q3"/>
<reference evidence="1" key="1">
    <citation type="submission" date="2011-02" db="EMBL/GenBank/DDBJ databases">
        <title>The genome of the leaf-cutting ant Acromyrmex echinatior suggests key adaptations to social evolution and fungus farming.</title>
        <authorList>
            <person name="Nygaard S."/>
            <person name="Zhang G."/>
        </authorList>
    </citation>
    <scope>NUCLEOTIDE SEQUENCE</scope>
</reference>
<gene>
    <name evidence="1" type="ORF">G5I_12964</name>
</gene>
<proteinExistence type="predicted"/>
<dbReference type="Proteomes" id="UP000007755">
    <property type="component" value="Unassembled WGS sequence"/>
</dbReference>
<dbReference type="InParanoid" id="F4X3Q3"/>
<keyword evidence="2" id="KW-1185">Reference proteome</keyword>
<dbReference type="OrthoDB" id="7691561at2759"/>
<evidence type="ECO:0000313" key="1">
    <source>
        <dbReference type="EMBL" id="EGI58850.1"/>
    </source>
</evidence>
<name>F4X3Q3_ACREC</name>
<protein>
    <submittedName>
        <fullName evidence="1">Uncharacterized protein</fullName>
    </submittedName>
</protein>